<dbReference type="PATRIC" id="fig|1278073.3.peg.7677"/>
<dbReference type="Proteomes" id="UP000011131">
    <property type="component" value="Chromosome"/>
</dbReference>
<dbReference type="InterPro" id="IPR037293">
    <property type="entry name" value="Gal_Oxidase_central_sf"/>
</dbReference>
<evidence type="ECO:0000256" key="1">
    <source>
        <dbReference type="ARBA" id="ARBA00022441"/>
    </source>
</evidence>
<protein>
    <submittedName>
        <fullName evidence="4">Kelch domain-containing protein</fullName>
    </submittedName>
</protein>
<dbReference type="Gene3D" id="2.120.10.80">
    <property type="entry name" value="Kelch-type beta propeller"/>
    <property type="match status" value="1"/>
</dbReference>
<proteinExistence type="predicted"/>
<feature type="chain" id="PRO_5003984128" evidence="3">
    <location>
        <begin position="22"/>
        <end position="390"/>
    </location>
</feature>
<keyword evidence="5" id="KW-1185">Reference proteome</keyword>
<dbReference type="KEGG" id="msd:MYSTI_07552"/>
<dbReference type="Pfam" id="PF01344">
    <property type="entry name" value="Kelch_1"/>
    <property type="match status" value="2"/>
</dbReference>
<dbReference type="STRING" id="1278073.MYSTI_07552"/>
<evidence type="ECO:0000256" key="2">
    <source>
        <dbReference type="ARBA" id="ARBA00022737"/>
    </source>
</evidence>
<organism evidence="4 5">
    <name type="scientific">Myxococcus stipitatus (strain DSM 14675 / JCM 12634 / Mx s8)</name>
    <dbReference type="NCBI Taxonomy" id="1278073"/>
    <lineage>
        <taxon>Bacteria</taxon>
        <taxon>Pseudomonadati</taxon>
        <taxon>Myxococcota</taxon>
        <taxon>Myxococcia</taxon>
        <taxon>Myxococcales</taxon>
        <taxon>Cystobacterineae</taxon>
        <taxon>Myxococcaceae</taxon>
        <taxon>Myxococcus</taxon>
    </lineage>
</organism>
<evidence type="ECO:0000256" key="3">
    <source>
        <dbReference type="SAM" id="SignalP"/>
    </source>
</evidence>
<evidence type="ECO:0000313" key="5">
    <source>
        <dbReference type="Proteomes" id="UP000011131"/>
    </source>
</evidence>
<dbReference type="InterPro" id="IPR006652">
    <property type="entry name" value="Kelch_1"/>
</dbReference>
<keyword evidence="2" id="KW-0677">Repeat</keyword>
<dbReference type="eggNOG" id="COG3055">
    <property type="taxonomic scope" value="Bacteria"/>
</dbReference>
<evidence type="ECO:0000313" key="4">
    <source>
        <dbReference type="EMBL" id="AGC48824.1"/>
    </source>
</evidence>
<dbReference type="EMBL" id="CP004025">
    <property type="protein sequence ID" value="AGC48824.1"/>
    <property type="molecule type" value="Genomic_DNA"/>
</dbReference>
<accession>L7UQI2</accession>
<keyword evidence="3" id="KW-0732">Signal</keyword>
<keyword evidence="1" id="KW-0880">Kelch repeat</keyword>
<dbReference type="OrthoDB" id="5382642at2"/>
<dbReference type="HOGENOM" id="CLU_050826_0_0_7"/>
<dbReference type="InterPro" id="IPR015915">
    <property type="entry name" value="Kelch-typ_b-propeller"/>
</dbReference>
<dbReference type="PANTHER" id="PTHR46344:SF27">
    <property type="entry name" value="KELCH REPEAT SUPERFAMILY PROTEIN"/>
    <property type="match status" value="1"/>
</dbReference>
<dbReference type="RefSeq" id="WP_015353077.1">
    <property type="nucleotide sequence ID" value="NC_020126.1"/>
</dbReference>
<dbReference type="SUPFAM" id="SSF117281">
    <property type="entry name" value="Kelch motif"/>
    <property type="match status" value="2"/>
</dbReference>
<gene>
    <name evidence="4" type="ordered locus">MYSTI_07552</name>
</gene>
<dbReference type="Gene3D" id="2.130.10.80">
    <property type="entry name" value="Galactose oxidase/kelch, beta-propeller"/>
    <property type="match status" value="2"/>
</dbReference>
<feature type="signal peptide" evidence="3">
    <location>
        <begin position="1"/>
        <end position="21"/>
    </location>
</feature>
<dbReference type="AlphaFoldDB" id="L7UQI2"/>
<sequence length="390" mass="40472">MKAVLCFAGVLGLVMGLPLFACLDVDDATQGFCRENALAEGCTGWGEGRPMGTPRASHTATLLDDGRVMVVGGLTGFSTRTPKVEIYDPTTNRWRDLSALQTARSDHTATLLPGDQVLVVGGRGPAGEPLDSAELYNPVTNKWTDAGTLVSGARASHAALELPSTEEVLVAGGGNNPTGGLKSADIYSCRDGSWRRVAELNVPRNALSLTLVNGKAVAIGGFNEAGALGSMEAYDPNLSGAGWAMLPASLGVKRNGHVATLLGEGRVLVTGSVEGAVSSGVELLDMHGLSSVTAMESMKEARFGHTATELFSGQVLVTGGWKDSKEEAPRASAELYTPGGSWTLIPPMKTARAFHTATLLDSGLVLIVGGIAPKGVGIVPTTELYNPPYE</sequence>
<dbReference type="SMART" id="SM00612">
    <property type="entry name" value="Kelch"/>
    <property type="match status" value="5"/>
</dbReference>
<reference evidence="4 5" key="1">
    <citation type="journal article" date="2013" name="Genome Announc.">
        <title>Complete genome sequence of Myxococcus stipitatus strain DSM 14675, a fruiting myxobacterium.</title>
        <authorList>
            <person name="Huntley S."/>
            <person name="Kneip S."/>
            <person name="Treuner-Lange A."/>
            <person name="Sogaard-Andersen L."/>
        </authorList>
    </citation>
    <scope>NUCLEOTIDE SEQUENCE [LARGE SCALE GENOMIC DNA]</scope>
    <source>
        <strain evidence="5">DSM 14675 / JCM 12634 / Mx s8</strain>
    </source>
</reference>
<name>L7UQI2_MYXSD</name>
<dbReference type="PANTHER" id="PTHR46344">
    <property type="entry name" value="OS02G0202900 PROTEIN"/>
    <property type="match status" value="1"/>
</dbReference>